<dbReference type="Pfam" id="PF13489">
    <property type="entry name" value="Methyltransf_23"/>
    <property type="match status" value="1"/>
</dbReference>
<keyword evidence="2" id="KW-1185">Reference proteome</keyword>
<evidence type="ECO:0000313" key="1">
    <source>
        <dbReference type="EMBL" id="SEH66012.1"/>
    </source>
</evidence>
<dbReference type="InterPro" id="IPR029063">
    <property type="entry name" value="SAM-dependent_MTases_sf"/>
</dbReference>
<dbReference type="RefSeq" id="WP_197680366.1">
    <property type="nucleotide sequence ID" value="NZ_LT629971.1"/>
</dbReference>
<keyword evidence="1" id="KW-0489">Methyltransferase</keyword>
<organism evidence="1 2">
    <name type="scientific">Mycolicibacterium rutilum</name>
    <name type="common">Mycobacterium rutilum</name>
    <dbReference type="NCBI Taxonomy" id="370526"/>
    <lineage>
        <taxon>Bacteria</taxon>
        <taxon>Bacillati</taxon>
        <taxon>Actinomycetota</taxon>
        <taxon>Actinomycetes</taxon>
        <taxon>Mycobacteriales</taxon>
        <taxon>Mycobacteriaceae</taxon>
        <taxon>Mycolicibacterium</taxon>
    </lineage>
</organism>
<keyword evidence="1" id="KW-0808">Transferase</keyword>
<proteinExistence type="predicted"/>
<reference evidence="2" key="1">
    <citation type="submission" date="2016-10" db="EMBL/GenBank/DDBJ databases">
        <authorList>
            <person name="Varghese N."/>
            <person name="Submissions S."/>
        </authorList>
    </citation>
    <scope>NUCLEOTIDE SEQUENCE [LARGE SCALE GENOMIC DNA]</scope>
    <source>
        <strain evidence="2">DSM 45405</strain>
    </source>
</reference>
<dbReference type="Proteomes" id="UP000182915">
    <property type="component" value="Chromosome I"/>
</dbReference>
<protein>
    <submittedName>
        <fullName evidence="1">Methyltransferase domain-containing protein</fullName>
    </submittedName>
</protein>
<dbReference type="EMBL" id="LT629971">
    <property type="protein sequence ID" value="SEH66012.1"/>
    <property type="molecule type" value="Genomic_DNA"/>
</dbReference>
<sequence>MQKVRTGAQWIKQVKRRIESAVAKFGFSTSADYWEKRYQRGGTSGAGSYHRLAEFKADVINKFVRDKRVQTVIEFGSGDGAQLQLADYPSYIGVDVSRTAISATQRRFADDASKRFVHTSEITSSDRAELALSLDVIYHLVEDDVFDSYMKQLFDAATKYVIVYSSNDARSWPDPHVRHRRFTDWVEQHRPDFSLVEQIPNRYPYSSDDPANTSFADFFVFAR</sequence>
<dbReference type="GO" id="GO:0008168">
    <property type="term" value="F:methyltransferase activity"/>
    <property type="evidence" value="ECO:0007669"/>
    <property type="project" value="UniProtKB-KW"/>
</dbReference>
<dbReference type="GO" id="GO:0032259">
    <property type="term" value="P:methylation"/>
    <property type="evidence" value="ECO:0007669"/>
    <property type="project" value="UniProtKB-KW"/>
</dbReference>
<dbReference type="STRING" id="370526.SAMN04489835_2567"/>
<dbReference type="Gene3D" id="3.40.50.150">
    <property type="entry name" value="Vaccinia Virus protein VP39"/>
    <property type="match status" value="1"/>
</dbReference>
<dbReference type="SUPFAM" id="SSF53335">
    <property type="entry name" value="S-adenosyl-L-methionine-dependent methyltransferases"/>
    <property type="match status" value="1"/>
</dbReference>
<name>A0A1H6JTS9_MYCRU</name>
<dbReference type="AlphaFoldDB" id="A0A1H6JTS9"/>
<gene>
    <name evidence="1" type="ORF">SAMN04489835_2567</name>
</gene>
<evidence type="ECO:0000313" key="2">
    <source>
        <dbReference type="Proteomes" id="UP000182915"/>
    </source>
</evidence>
<accession>A0A1H6JTS9</accession>